<keyword evidence="1" id="KW-1133">Transmembrane helix</keyword>
<evidence type="ECO:0000313" key="3">
    <source>
        <dbReference type="Proteomes" id="UP000240760"/>
    </source>
</evidence>
<accession>A0A2T4CJS9</accession>
<keyword evidence="1" id="KW-0812">Transmembrane</keyword>
<name>A0A2T4CJS9_TRILO</name>
<reference evidence="2 3" key="1">
    <citation type="submission" date="2016-07" db="EMBL/GenBank/DDBJ databases">
        <title>Multiple horizontal gene transfer events from other fungi enriched the ability of initially mycotrophic Trichoderma (Ascomycota) to feed on dead plant biomass.</title>
        <authorList>
            <consortium name="DOE Joint Genome Institute"/>
            <person name="Aerts A."/>
            <person name="Atanasova L."/>
            <person name="Chenthamara K."/>
            <person name="Zhang J."/>
            <person name="Grujic M."/>
            <person name="Henrissat B."/>
            <person name="Kuo A."/>
            <person name="Salamov A."/>
            <person name="Lipzen A."/>
            <person name="Labutti K."/>
            <person name="Barry K."/>
            <person name="Miao Y."/>
            <person name="Rahimi M.J."/>
            <person name="Shen Q."/>
            <person name="Grigoriev I.V."/>
            <person name="Kubicek C.P."/>
            <person name="Druzhinina I.S."/>
        </authorList>
    </citation>
    <scope>NUCLEOTIDE SEQUENCE [LARGE SCALE GENOMIC DNA]</scope>
    <source>
        <strain evidence="2 3">ATCC 18648</strain>
    </source>
</reference>
<sequence length="124" mass="14005">MYMFSPSRPCFRCPLLHTFSTQDSRAQTTPYTAHRHHIHLDAAFLPYICHHHHTSLSLDFSLASYQEGKKVHLSVSFFSVPICLSYLFHMIPWQVDSLLIITSSVSVLSLSSLSLAVLAPTPYA</sequence>
<dbReference type="AlphaFoldDB" id="A0A2T4CJS9"/>
<feature type="transmembrane region" description="Helical" evidence="1">
    <location>
        <begin position="71"/>
        <end position="91"/>
    </location>
</feature>
<proteinExistence type="predicted"/>
<feature type="transmembrane region" description="Helical" evidence="1">
    <location>
        <begin position="97"/>
        <end position="119"/>
    </location>
</feature>
<organism evidence="2 3">
    <name type="scientific">Trichoderma longibrachiatum ATCC 18648</name>
    <dbReference type="NCBI Taxonomy" id="983965"/>
    <lineage>
        <taxon>Eukaryota</taxon>
        <taxon>Fungi</taxon>
        <taxon>Dikarya</taxon>
        <taxon>Ascomycota</taxon>
        <taxon>Pezizomycotina</taxon>
        <taxon>Sordariomycetes</taxon>
        <taxon>Hypocreomycetidae</taxon>
        <taxon>Hypocreales</taxon>
        <taxon>Hypocreaceae</taxon>
        <taxon>Trichoderma</taxon>
    </lineage>
</organism>
<gene>
    <name evidence="2" type="ORF">M440DRAFT_93298</name>
</gene>
<protein>
    <submittedName>
        <fullName evidence="2">Uncharacterized protein</fullName>
    </submittedName>
</protein>
<keyword evidence="3" id="KW-1185">Reference proteome</keyword>
<dbReference type="EMBL" id="KZ679126">
    <property type="protein sequence ID" value="PTB81816.1"/>
    <property type="molecule type" value="Genomic_DNA"/>
</dbReference>
<dbReference type="Proteomes" id="UP000240760">
    <property type="component" value="Unassembled WGS sequence"/>
</dbReference>
<evidence type="ECO:0000256" key="1">
    <source>
        <dbReference type="SAM" id="Phobius"/>
    </source>
</evidence>
<keyword evidence="1" id="KW-0472">Membrane</keyword>
<evidence type="ECO:0000313" key="2">
    <source>
        <dbReference type="EMBL" id="PTB81816.1"/>
    </source>
</evidence>